<evidence type="ECO:0000256" key="1">
    <source>
        <dbReference type="ARBA" id="ARBA00004316"/>
    </source>
</evidence>
<feature type="region of interest" description="Disordered" evidence="6">
    <location>
        <begin position="334"/>
        <end position="367"/>
    </location>
</feature>
<evidence type="ECO:0000313" key="9">
    <source>
        <dbReference type="Proteomes" id="UP001221898"/>
    </source>
</evidence>
<dbReference type="PANTHER" id="PTHR23005:SF3">
    <property type="entry name" value="RETINITIS PIGMENTOSA 1-LIKE 1 PROTEIN"/>
    <property type="match status" value="1"/>
</dbReference>
<dbReference type="InterPro" id="IPR003533">
    <property type="entry name" value="Doublecortin_dom"/>
</dbReference>
<evidence type="ECO:0000259" key="7">
    <source>
        <dbReference type="PROSITE" id="PS50309"/>
    </source>
</evidence>
<dbReference type="EMBL" id="JAINUG010000310">
    <property type="protein sequence ID" value="KAJ8378781.1"/>
    <property type="molecule type" value="Genomic_DNA"/>
</dbReference>
<feature type="compositionally biased region" description="Polar residues" evidence="6">
    <location>
        <begin position="398"/>
        <end position="409"/>
    </location>
</feature>
<dbReference type="Pfam" id="PF03607">
    <property type="entry name" value="DCX"/>
    <property type="match status" value="1"/>
</dbReference>
<protein>
    <recommendedName>
        <fullName evidence="7">Doublecortin domain-containing protein</fullName>
    </recommendedName>
</protein>
<keyword evidence="3" id="KW-0963">Cytoplasm</keyword>
<feature type="compositionally biased region" description="Polar residues" evidence="6">
    <location>
        <begin position="441"/>
        <end position="454"/>
    </location>
</feature>
<dbReference type="PANTHER" id="PTHR23005">
    <property type="entry name" value="RETINITIS PIGMENTOSA 1 PROTEIN"/>
    <property type="match status" value="1"/>
</dbReference>
<feature type="compositionally biased region" description="Low complexity" evidence="6">
    <location>
        <begin position="585"/>
        <end position="608"/>
    </location>
</feature>
<dbReference type="InterPro" id="IPR036572">
    <property type="entry name" value="Doublecortin_dom_sf"/>
</dbReference>
<proteinExistence type="predicted"/>
<feature type="compositionally biased region" description="Polar residues" evidence="6">
    <location>
        <begin position="537"/>
        <end position="557"/>
    </location>
</feature>
<keyword evidence="5" id="KW-0966">Cell projection</keyword>
<dbReference type="GO" id="GO:0035082">
    <property type="term" value="P:axoneme assembly"/>
    <property type="evidence" value="ECO:0007669"/>
    <property type="project" value="TreeGrafter"/>
</dbReference>
<evidence type="ECO:0000256" key="5">
    <source>
        <dbReference type="ARBA" id="ARBA00023273"/>
    </source>
</evidence>
<feature type="region of interest" description="Disordered" evidence="6">
    <location>
        <begin position="1"/>
        <end position="20"/>
    </location>
</feature>
<feature type="compositionally biased region" description="Basic and acidic residues" evidence="6">
    <location>
        <begin position="564"/>
        <end position="584"/>
    </location>
</feature>
<comment type="caution">
    <text evidence="8">The sequence shown here is derived from an EMBL/GenBank/DDBJ whole genome shotgun (WGS) entry which is preliminary data.</text>
</comment>
<feature type="domain" description="Doublecortin" evidence="7">
    <location>
        <begin position="53"/>
        <end position="132"/>
    </location>
</feature>
<feature type="compositionally biased region" description="Polar residues" evidence="6">
    <location>
        <begin position="461"/>
        <end position="472"/>
    </location>
</feature>
<dbReference type="GO" id="GO:0060041">
    <property type="term" value="P:retina development in camera-type eye"/>
    <property type="evidence" value="ECO:0007669"/>
    <property type="project" value="TreeGrafter"/>
</dbReference>
<evidence type="ECO:0000256" key="6">
    <source>
        <dbReference type="SAM" id="MobiDB-lite"/>
    </source>
</evidence>
<keyword evidence="4" id="KW-0677">Repeat</keyword>
<dbReference type="SUPFAM" id="SSF89837">
    <property type="entry name" value="Doublecortin (DC)"/>
    <property type="match status" value="1"/>
</dbReference>
<evidence type="ECO:0000313" key="8">
    <source>
        <dbReference type="EMBL" id="KAJ8378781.1"/>
    </source>
</evidence>
<evidence type="ECO:0000256" key="3">
    <source>
        <dbReference type="ARBA" id="ARBA00022490"/>
    </source>
</evidence>
<dbReference type="GO" id="GO:0042461">
    <property type="term" value="P:photoreceptor cell development"/>
    <property type="evidence" value="ECO:0007669"/>
    <property type="project" value="TreeGrafter"/>
</dbReference>
<organism evidence="8 9">
    <name type="scientific">Aldrovandia affinis</name>
    <dbReference type="NCBI Taxonomy" id="143900"/>
    <lineage>
        <taxon>Eukaryota</taxon>
        <taxon>Metazoa</taxon>
        <taxon>Chordata</taxon>
        <taxon>Craniata</taxon>
        <taxon>Vertebrata</taxon>
        <taxon>Euteleostomi</taxon>
        <taxon>Actinopterygii</taxon>
        <taxon>Neopterygii</taxon>
        <taxon>Teleostei</taxon>
        <taxon>Notacanthiformes</taxon>
        <taxon>Halosauridae</taxon>
        <taxon>Aldrovandia</taxon>
    </lineage>
</organism>
<feature type="compositionally biased region" description="Polar residues" evidence="6">
    <location>
        <begin position="691"/>
        <end position="700"/>
    </location>
</feature>
<evidence type="ECO:0000256" key="2">
    <source>
        <dbReference type="ARBA" id="ARBA00004496"/>
    </source>
</evidence>
<feature type="compositionally biased region" description="Low complexity" evidence="6">
    <location>
        <begin position="488"/>
        <end position="499"/>
    </location>
</feature>
<feature type="compositionally biased region" description="Polar residues" evidence="6">
    <location>
        <begin position="190"/>
        <end position="217"/>
    </location>
</feature>
<dbReference type="AlphaFoldDB" id="A0AAD7REE8"/>
<feature type="compositionally biased region" description="Low complexity" evidence="6">
    <location>
        <begin position="653"/>
        <end position="665"/>
    </location>
</feature>
<dbReference type="Gene3D" id="3.10.20.230">
    <property type="entry name" value="Doublecortin domain"/>
    <property type="match status" value="1"/>
</dbReference>
<dbReference type="PROSITE" id="PS50309">
    <property type="entry name" value="DC"/>
    <property type="match status" value="1"/>
</dbReference>
<feature type="region of interest" description="Disordered" evidence="6">
    <location>
        <begin position="173"/>
        <end position="217"/>
    </location>
</feature>
<reference evidence="8" key="1">
    <citation type="journal article" date="2023" name="Science">
        <title>Genome structures resolve the early diversification of teleost fishes.</title>
        <authorList>
            <person name="Parey E."/>
            <person name="Louis A."/>
            <person name="Montfort J."/>
            <person name="Bouchez O."/>
            <person name="Roques C."/>
            <person name="Iampietro C."/>
            <person name="Lluch J."/>
            <person name="Castinel A."/>
            <person name="Donnadieu C."/>
            <person name="Desvignes T."/>
            <person name="Floi Bucao C."/>
            <person name="Jouanno E."/>
            <person name="Wen M."/>
            <person name="Mejri S."/>
            <person name="Dirks R."/>
            <person name="Jansen H."/>
            <person name="Henkel C."/>
            <person name="Chen W.J."/>
            <person name="Zahm M."/>
            <person name="Cabau C."/>
            <person name="Klopp C."/>
            <person name="Thompson A.W."/>
            <person name="Robinson-Rechavi M."/>
            <person name="Braasch I."/>
            <person name="Lecointre G."/>
            <person name="Bobe J."/>
            <person name="Postlethwait J.H."/>
            <person name="Berthelot C."/>
            <person name="Roest Crollius H."/>
            <person name="Guiguen Y."/>
        </authorList>
    </citation>
    <scope>NUCLEOTIDE SEQUENCE</scope>
    <source>
        <strain evidence="8">NC1722</strain>
    </source>
</reference>
<dbReference type="GO" id="GO:0035556">
    <property type="term" value="P:intracellular signal transduction"/>
    <property type="evidence" value="ECO:0007669"/>
    <property type="project" value="InterPro"/>
</dbReference>
<dbReference type="Proteomes" id="UP001221898">
    <property type="component" value="Unassembled WGS sequence"/>
</dbReference>
<feature type="compositionally biased region" description="Low complexity" evidence="6">
    <location>
        <begin position="334"/>
        <end position="344"/>
    </location>
</feature>
<gene>
    <name evidence="8" type="ORF">AAFF_G00235980</name>
</gene>
<sequence>MSQLRALPQSPSPVTPHRARRVKMAARGGRPFRCFDTLLDDAPLSAPGYGHRRRVVLVRNSDPAVRRTVVLRLRELRSLRLLIEEISALLHCHVRALHALDGRKMDSVQSLAQCPSVLVCVGREPFHPVLLEKNSEEKLPTLPVASRSIVSAEGQESGNNVNFGLETKKSIIHPRSDSSARSARHSLSSEKSFPSRLNSTTPGNSGHDSASTCSSVKESTWMDNDVKKKVIVNKDGSLSVKMKVRFHLLKDETLQWSTEIKRAPGTFSDRDRYLQRGDSESCSEAESLSANEAEDAFLTELYQRHLEEPHCQHCCTHCQEHDIWKSRGAARLIRSSSSSASSRTITRKKSSVDRAHTASPSSEEVMEHVVEKTTRFRQTAGDGESVVEYRTVSRSEVRSLSATSKSRASTVEKHDSTDNNQTSDNEDTRPAAEDPSAPSKGPQTDQVSFKITQASEEDNRPLSTISDSSQILATLKEDLNDDEDDDLPPSVSRASSASRHNNQEDNRVKSAASNARSATVCKSPASSGHRLTPRPPSKTSVCSARSARSTKSNQTASRAPESPAGREECRVGSERPVEKNENNEARASSAASAKSNASAGSRKSSASNCKSCGRAITPQSVVSDNHGSETDEKVQEVAPACTPAAEEEAEGRAYSALSATSNSSARSRKSKVSKKNSSENGEEKMDDRPQSALSAKTTHL</sequence>
<comment type="subcellular location">
    <subcellularLocation>
        <location evidence="1">Cell projection</location>
    </subcellularLocation>
    <subcellularLocation>
        <location evidence="2">Cytoplasm</location>
    </subcellularLocation>
</comment>
<evidence type="ECO:0000256" key="4">
    <source>
        <dbReference type="ARBA" id="ARBA00022737"/>
    </source>
</evidence>
<name>A0AAD7REE8_9TELE</name>
<accession>A0AAD7REE8</accession>
<feature type="compositionally biased region" description="Basic and acidic residues" evidence="6">
    <location>
        <begin position="626"/>
        <end position="635"/>
    </location>
</feature>
<dbReference type="GO" id="GO:0005930">
    <property type="term" value="C:axoneme"/>
    <property type="evidence" value="ECO:0007669"/>
    <property type="project" value="TreeGrafter"/>
</dbReference>
<feature type="region of interest" description="Disordered" evidence="6">
    <location>
        <begin position="392"/>
        <end position="700"/>
    </location>
</feature>
<keyword evidence="9" id="KW-1185">Reference proteome</keyword>